<dbReference type="PANTHER" id="PTHR31123">
    <property type="entry name" value="ACCUMULATION OF DYADS PROTEIN 2-RELATED"/>
    <property type="match status" value="1"/>
</dbReference>
<gene>
    <name evidence="8" type="ORF">ALECFALPRED_003539</name>
</gene>
<reference evidence="8" key="1">
    <citation type="submission" date="2021-03" db="EMBL/GenBank/DDBJ databases">
        <authorList>
            <person name="Tagirdzhanova G."/>
        </authorList>
    </citation>
    <scope>NUCLEOTIDE SEQUENCE</scope>
</reference>
<name>A0A8H3FLL0_9LECA</name>
<dbReference type="GO" id="GO:0005886">
    <property type="term" value="C:plasma membrane"/>
    <property type="evidence" value="ECO:0007669"/>
    <property type="project" value="TreeGrafter"/>
</dbReference>
<evidence type="ECO:0000313" key="8">
    <source>
        <dbReference type="EMBL" id="CAF9926836.1"/>
    </source>
</evidence>
<comment type="similarity">
    <text evidence="2">Belongs to the acetate uptake transporter (AceTr) (TC 2.A.96) family.</text>
</comment>
<feature type="region of interest" description="Disordered" evidence="6">
    <location>
        <begin position="1"/>
        <end position="41"/>
    </location>
</feature>
<feature type="compositionally biased region" description="Basic and acidic residues" evidence="6">
    <location>
        <begin position="1"/>
        <end position="25"/>
    </location>
</feature>
<organism evidence="8 9">
    <name type="scientific">Alectoria fallacina</name>
    <dbReference type="NCBI Taxonomy" id="1903189"/>
    <lineage>
        <taxon>Eukaryota</taxon>
        <taxon>Fungi</taxon>
        <taxon>Dikarya</taxon>
        <taxon>Ascomycota</taxon>
        <taxon>Pezizomycotina</taxon>
        <taxon>Lecanoromycetes</taxon>
        <taxon>OSLEUM clade</taxon>
        <taxon>Lecanoromycetidae</taxon>
        <taxon>Lecanorales</taxon>
        <taxon>Lecanorineae</taxon>
        <taxon>Parmeliaceae</taxon>
        <taxon>Alectoria</taxon>
    </lineage>
</organism>
<evidence type="ECO:0008006" key="10">
    <source>
        <dbReference type="Google" id="ProtNLM"/>
    </source>
</evidence>
<keyword evidence="5 7" id="KW-0472">Membrane</keyword>
<comment type="caution">
    <text evidence="8">The sequence shown here is derived from an EMBL/GenBank/DDBJ whole genome shotgun (WGS) entry which is preliminary data.</text>
</comment>
<accession>A0A8H3FLL0</accession>
<proteinExistence type="inferred from homology"/>
<feature type="transmembrane region" description="Helical" evidence="7">
    <location>
        <begin position="140"/>
        <end position="163"/>
    </location>
</feature>
<dbReference type="AlphaFoldDB" id="A0A8H3FLL0"/>
<evidence type="ECO:0000256" key="5">
    <source>
        <dbReference type="ARBA" id="ARBA00023136"/>
    </source>
</evidence>
<sequence>MSTMNDDRPLQNTTDHHDAPFEKDFTNGYGHGNMNNNNFSMGAEESNGAALNRIRTAGSISISPELFEKLYLSPENRVKGDLRKTFGNPTPIALVGFLLSLTPLSCDLMGWRGAGGTGASDTGTPYLPNPQMSQTLSDLISYPAAYFFFGGVLMILGAIGEWIVGNTFPFVVFGTFGAFWLTFGGTLVPSFNAYGAYVTTPAQMVGQDGNPGNPLGLKTPGFNASFAFFLVFMGLVCLVFLICSLRTNIVFFLIFLSLIGAFGCLAGAYWNLALVGKNAANAVAAKRAGQLLVAGGAFTFVTSMAGWWIFFAIMLASLDFPFNIPVGDLSHIIKGASEKQKNKDAV</sequence>
<dbReference type="InterPro" id="IPR000791">
    <property type="entry name" value="Gpr1/Fun34/SatP-like"/>
</dbReference>
<evidence type="ECO:0000256" key="4">
    <source>
        <dbReference type="ARBA" id="ARBA00022989"/>
    </source>
</evidence>
<comment type="subcellular location">
    <subcellularLocation>
        <location evidence="1">Membrane</location>
        <topology evidence="1">Multi-pass membrane protein</topology>
    </subcellularLocation>
</comment>
<keyword evidence="4 7" id="KW-1133">Transmembrane helix</keyword>
<keyword evidence="3 7" id="KW-0812">Transmembrane</keyword>
<feature type="transmembrane region" description="Helical" evidence="7">
    <location>
        <begin position="290"/>
        <end position="315"/>
    </location>
</feature>
<protein>
    <recommendedName>
        <fullName evidence="10">GPR1/FUN34/YaaH-class plasma membrane protein</fullName>
    </recommendedName>
</protein>
<evidence type="ECO:0000256" key="2">
    <source>
        <dbReference type="ARBA" id="ARBA00005587"/>
    </source>
</evidence>
<feature type="transmembrane region" description="Helical" evidence="7">
    <location>
        <begin position="222"/>
        <end position="242"/>
    </location>
</feature>
<dbReference type="PANTHER" id="PTHR31123:SF4">
    <property type="entry name" value="PROTEIN ALCS"/>
    <property type="match status" value="1"/>
</dbReference>
<keyword evidence="9" id="KW-1185">Reference proteome</keyword>
<feature type="transmembrane region" description="Helical" evidence="7">
    <location>
        <begin position="249"/>
        <end position="270"/>
    </location>
</feature>
<evidence type="ECO:0000256" key="3">
    <source>
        <dbReference type="ARBA" id="ARBA00022692"/>
    </source>
</evidence>
<dbReference type="InterPro" id="IPR051633">
    <property type="entry name" value="AceTr"/>
</dbReference>
<feature type="transmembrane region" description="Helical" evidence="7">
    <location>
        <begin position="170"/>
        <end position="191"/>
    </location>
</feature>
<feature type="transmembrane region" description="Helical" evidence="7">
    <location>
        <begin position="92"/>
        <end position="111"/>
    </location>
</feature>
<evidence type="ECO:0000256" key="1">
    <source>
        <dbReference type="ARBA" id="ARBA00004141"/>
    </source>
</evidence>
<dbReference type="Pfam" id="PF01184">
    <property type="entry name" value="Gpr1_Fun34_YaaH"/>
    <property type="match status" value="1"/>
</dbReference>
<dbReference type="GO" id="GO:0015123">
    <property type="term" value="F:acetate transmembrane transporter activity"/>
    <property type="evidence" value="ECO:0007669"/>
    <property type="project" value="TreeGrafter"/>
</dbReference>
<evidence type="ECO:0000256" key="7">
    <source>
        <dbReference type="SAM" id="Phobius"/>
    </source>
</evidence>
<dbReference type="EMBL" id="CAJPDR010000219">
    <property type="protein sequence ID" value="CAF9926836.1"/>
    <property type="molecule type" value="Genomic_DNA"/>
</dbReference>
<evidence type="ECO:0000256" key="6">
    <source>
        <dbReference type="SAM" id="MobiDB-lite"/>
    </source>
</evidence>
<evidence type="ECO:0000313" key="9">
    <source>
        <dbReference type="Proteomes" id="UP000664203"/>
    </source>
</evidence>
<dbReference type="Proteomes" id="UP000664203">
    <property type="component" value="Unassembled WGS sequence"/>
</dbReference>
<dbReference type="OrthoDB" id="3648309at2759"/>